<protein>
    <submittedName>
        <fullName evidence="1">Uncharacterized protein</fullName>
    </submittedName>
</protein>
<gene>
    <name evidence="1" type="ORF">B0H15DRAFT_816726</name>
</gene>
<accession>A0AAD6XSP6</accession>
<organism evidence="1 2">
    <name type="scientific">Mycena belliarum</name>
    <dbReference type="NCBI Taxonomy" id="1033014"/>
    <lineage>
        <taxon>Eukaryota</taxon>
        <taxon>Fungi</taxon>
        <taxon>Dikarya</taxon>
        <taxon>Basidiomycota</taxon>
        <taxon>Agaricomycotina</taxon>
        <taxon>Agaricomycetes</taxon>
        <taxon>Agaricomycetidae</taxon>
        <taxon>Agaricales</taxon>
        <taxon>Marasmiineae</taxon>
        <taxon>Mycenaceae</taxon>
        <taxon>Mycena</taxon>
    </lineage>
</organism>
<proteinExistence type="predicted"/>
<sequence length="155" mass="17548">MLPLRSPFSIGNMRARASSSFQFAASCTGRMHSSSSHRRVFQELKIIQNTCQDKLLPRSRPYCTTNTSIPVSQHENRSSLYLVHFFLARHPLKSTPTSSYHNSIPLASFFRLRQSLRFMDAHNRVNGIPGRRPLLAPMSLFGAAFGTRWPGGIRD</sequence>
<dbReference type="EMBL" id="JARJCN010000005">
    <property type="protein sequence ID" value="KAJ7100624.1"/>
    <property type="molecule type" value="Genomic_DNA"/>
</dbReference>
<dbReference type="Proteomes" id="UP001222325">
    <property type="component" value="Unassembled WGS sequence"/>
</dbReference>
<reference evidence="1" key="1">
    <citation type="submission" date="2023-03" db="EMBL/GenBank/DDBJ databases">
        <title>Massive genome expansion in bonnet fungi (Mycena s.s.) driven by repeated elements and novel gene families across ecological guilds.</title>
        <authorList>
            <consortium name="Lawrence Berkeley National Laboratory"/>
            <person name="Harder C.B."/>
            <person name="Miyauchi S."/>
            <person name="Viragh M."/>
            <person name="Kuo A."/>
            <person name="Thoen E."/>
            <person name="Andreopoulos B."/>
            <person name="Lu D."/>
            <person name="Skrede I."/>
            <person name="Drula E."/>
            <person name="Henrissat B."/>
            <person name="Morin E."/>
            <person name="Kohler A."/>
            <person name="Barry K."/>
            <person name="LaButti K."/>
            <person name="Morin E."/>
            <person name="Salamov A."/>
            <person name="Lipzen A."/>
            <person name="Mereny Z."/>
            <person name="Hegedus B."/>
            <person name="Baldrian P."/>
            <person name="Stursova M."/>
            <person name="Weitz H."/>
            <person name="Taylor A."/>
            <person name="Grigoriev I.V."/>
            <person name="Nagy L.G."/>
            <person name="Martin F."/>
            <person name="Kauserud H."/>
        </authorList>
    </citation>
    <scope>NUCLEOTIDE SEQUENCE</scope>
    <source>
        <strain evidence="1">CBHHK173m</strain>
    </source>
</reference>
<dbReference type="AlphaFoldDB" id="A0AAD6XSP6"/>
<keyword evidence="2" id="KW-1185">Reference proteome</keyword>
<evidence type="ECO:0000313" key="2">
    <source>
        <dbReference type="Proteomes" id="UP001222325"/>
    </source>
</evidence>
<dbReference type="PROSITE" id="PS51257">
    <property type="entry name" value="PROKAR_LIPOPROTEIN"/>
    <property type="match status" value="1"/>
</dbReference>
<name>A0AAD6XSP6_9AGAR</name>
<evidence type="ECO:0000313" key="1">
    <source>
        <dbReference type="EMBL" id="KAJ7100624.1"/>
    </source>
</evidence>
<comment type="caution">
    <text evidence="1">The sequence shown here is derived from an EMBL/GenBank/DDBJ whole genome shotgun (WGS) entry which is preliminary data.</text>
</comment>